<comment type="function">
    <text evidence="9">May be a proton symporter involved in the uptake of osmolytes such as proline and glycine betaine.</text>
</comment>
<evidence type="ECO:0000259" key="12">
    <source>
        <dbReference type="PROSITE" id="PS50850"/>
    </source>
</evidence>
<accession>A0A5N0V039</accession>
<dbReference type="InterPro" id="IPR005828">
    <property type="entry name" value="MFS_sugar_transport-like"/>
</dbReference>
<dbReference type="FunFam" id="1.20.1250.20:FF:000001">
    <property type="entry name" value="Dicarboxylate MFS transporter"/>
    <property type="match status" value="1"/>
</dbReference>
<dbReference type="InterPro" id="IPR020846">
    <property type="entry name" value="MFS_dom"/>
</dbReference>
<dbReference type="EMBL" id="VMNW02000040">
    <property type="protein sequence ID" value="KAA9157607.1"/>
    <property type="molecule type" value="Genomic_DNA"/>
</dbReference>
<dbReference type="PROSITE" id="PS00217">
    <property type="entry name" value="SUGAR_TRANSPORT_2"/>
    <property type="match status" value="1"/>
</dbReference>
<keyword evidence="8 11" id="KW-0472">Membrane</keyword>
<comment type="subcellular location">
    <subcellularLocation>
        <location evidence="1">Cell membrane</location>
        <topology evidence="1">Multi-pass membrane protein</topology>
    </subcellularLocation>
</comment>
<sequence length="437" mass="46261">MSLAPGATDVATTYSPRLTRRAALAGGVGTLVEYYDFSVYGFLAVTIAPLFFPSSNSTASMLSALAVFASGYLVRPLGGIFFGWLGDRYGRRVPLVATVLGMGVCSGLLGFLPTYASAGVFAPLLLVVFRLLGGFCAGGEIGGAATYIAESTPPARRGFFGSFTPFGSTFGFAVAATVVGIVSSASTSAAMTSWGWRIPFLLCLPLAVLCLWARRKLEDTPEFVRTKESGERTRWPLLQVLRTNPLSVLRVMGIAVATNGSGYIGLTYVSVYLIKTLHYPSGQVYWLSAAVIGLACLTMPLAGLLSDRWGRRRVLVIGLAGYLVIAYPVLAVMDAASSIFVVGLVYLLFMIFNALLQVPAFPMFTELFPGKVRYTGVALGFNLGTILAGGTAPYVATLLVEKTGSHTSPAFWVMGVAVVGLVSLLGLRETANTALPR</sequence>
<dbReference type="Pfam" id="PF00083">
    <property type="entry name" value="Sugar_tr"/>
    <property type="match status" value="1"/>
</dbReference>
<keyword evidence="5 11" id="KW-0812">Transmembrane</keyword>
<feature type="transmembrane region" description="Helical" evidence="11">
    <location>
        <begin position="194"/>
        <end position="213"/>
    </location>
</feature>
<evidence type="ECO:0000256" key="9">
    <source>
        <dbReference type="ARBA" id="ARBA00037295"/>
    </source>
</evidence>
<feature type="transmembrane region" description="Helical" evidence="11">
    <location>
        <begin position="285"/>
        <end position="305"/>
    </location>
</feature>
<comment type="similarity">
    <text evidence="2">Belongs to the major facilitator superfamily. Metabolite:H+ Symporter (MHS) family (TC 2.A.1.6) family.</text>
</comment>
<reference evidence="13" key="1">
    <citation type="submission" date="2019-09" db="EMBL/GenBank/DDBJ databases">
        <authorList>
            <person name="Teo W.F.A."/>
            <person name="Duangmal K."/>
        </authorList>
    </citation>
    <scope>NUCLEOTIDE SEQUENCE [LARGE SCALE GENOMIC DNA]</scope>
    <source>
        <strain evidence="13">K81G1</strain>
    </source>
</reference>
<organism evidence="13 14">
    <name type="scientific">Amycolatopsis acidicola</name>
    <dbReference type="NCBI Taxonomy" id="2596893"/>
    <lineage>
        <taxon>Bacteria</taxon>
        <taxon>Bacillati</taxon>
        <taxon>Actinomycetota</taxon>
        <taxon>Actinomycetes</taxon>
        <taxon>Pseudonocardiales</taxon>
        <taxon>Pseudonocardiaceae</taxon>
        <taxon>Amycolatopsis</taxon>
    </lineage>
</organism>
<evidence type="ECO:0000256" key="4">
    <source>
        <dbReference type="ARBA" id="ARBA00022475"/>
    </source>
</evidence>
<protein>
    <recommendedName>
        <fullName evidence="10">Putative proline/betaine transporter</fullName>
    </recommendedName>
</protein>
<evidence type="ECO:0000256" key="8">
    <source>
        <dbReference type="ARBA" id="ARBA00023136"/>
    </source>
</evidence>
<feature type="transmembrane region" description="Helical" evidence="11">
    <location>
        <begin position="314"/>
        <end position="333"/>
    </location>
</feature>
<dbReference type="InterPro" id="IPR036259">
    <property type="entry name" value="MFS_trans_sf"/>
</dbReference>
<feature type="transmembrane region" description="Helical" evidence="11">
    <location>
        <begin position="118"/>
        <end position="138"/>
    </location>
</feature>
<keyword evidence="7 11" id="KW-1133">Transmembrane helix</keyword>
<evidence type="ECO:0000256" key="7">
    <source>
        <dbReference type="ARBA" id="ARBA00022989"/>
    </source>
</evidence>
<dbReference type="Pfam" id="PF07690">
    <property type="entry name" value="MFS_1"/>
    <property type="match status" value="1"/>
</dbReference>
<evidence type="ECO:0000256" key="3">
    <source>
        <dbReference type="ARBA" id="ARBA00022448"/>
    </source>
</evidence>
<dbReference type="Proteomes" id="UP000319769">
    <property type="component" value="Unassembled WGS sequence"/>
</dbReference>
<feature type="transmembrane region" description="Helical" evidence="11">
    <location>
        <begin position="251"/>
        <end position="273"/>
    </location>
</feature>
<feature type="transmembrane region" description="Helical" evidence="11">
    <location>
        <begin position="159"/>
        <end position="182"/>
    </location>
</feature>
<evidence type="ECO:0000256" key="10">
    <source>
        <dbReference type="ARBA" id="ARBA00039918"/>
    </source>
</evidence>
<dbReference type="PROSITE" id="PS00216">
    <property type="entry name" value="SUGAR_TRANSPORT_1"/>
    <property type="match status" value="1"/>
</dbReference>
<dbReference type="PROSITE" id="PS50850">
    <property type="entry name" value="MFS"/>
    <property type="match status" value="1"/>
</dbReference>
<dbReference type="InterPro" id="IPR011701">
    <property type="entry name" value="MFS"/>
</dbReference>
<keyword evidence="14" id="KW-1185">Reference proteome</keyword>
<dbReference type="RefSeq" id="WP_144751204.1">
    <property type="nucleotide sequence ID" value="NZ_VMNW02000040.1"/>
</dbReference>
<evidence type="ECO:0000313" key="14">
    <source>
        <dbReference type="Proteomes" id="UP000319769"/>
    </source>
</evidence>
<dbReference type="InterPro" id="IPR005829">
    <property type="entry name" value="Sugar_transporter_CS"/>
</dbReference>
<comment type="caution">
    <text evidence="13">The sequence shown here is derived from an EMBL/GenBank/DDBJ whole genome shotgun (WGS) entry which is preliminary data.</text>
</comment>
<dbReference type="GO" id="GO:0015293">
    <property type="term" value="F:symporter activity"/>
    <property type="evidence" value="ECO:0007669"/>
    <property type="project" value="UniProtKB-KW"/>
</dbReference>
<dbReference type="PANTHER" id="PTHR43528:SF1">
    <property type="entry name" value="ALPHA-KETOGLUTARATE PERMEASE"/>
    <property type="match status" value="1"/>
</dbReference>
<proteinExistence type="inferred from homology"/>
<dbReference type="OrthoDB" id="8953821at2"/>
<feature type="transmembrane region" description="Helical" evidence="11">
    <location>
        <begin position="64"/>
        <end position="86"/>
    </location>
</feature>
<feature type="transmembrane region" description="Helical" evidence="11">
    <location>
        <begin position="339"/>
        <end position="356"/>
    </location>
</feature>
<dbReference type="Gene3D" id="1.20.1250.20">
    <property type="entry name" value="MFS general substrate transporter like domains"/>
    <property type="match status" value="2"/>
</dbReference>
<feature type="domain" description="Major facilitator superfamily (MFS) profile" evidence="12">
    <location>
        <begin position="22"/>
        <end position="432"/>
    </location>
</feature>
<evidence type="ECO:0000256" key="1">
    <source>
        <dbReference type="ARBA" id="ARBA00004651"/>
    </source>
</evidence>
<gene>
    <name evidence="13" type="ORF">FPZ12_024730</name>
</gene>
<evidence type="ECO:0000313" key="13">
    <source>
        <dbReference type="EMBL" id="KAA9157607.1"/>
    </source>
</evidence>
<dbReference type="PANTHER" id="PTHR43528">
    <property type="entry name" value="ALPHA-KETOGLUTARATE PERMEASE"/>
    <property type="match status" value="1"/>
</dbReference>
<keyword evidence="4" id="KW-1003">Cell membrane</keyword>
<feature type="transmembrane region" description="Helical" evidence="11">
    <location>
        <begin position="377"/>
        <end position="397"/>
    </location>
</feature>
<evidence type="ECO:0000256" key="6">
    <source>
        <dbReference type="ARBA" id="ARBA00022847"/>
    </source>
</evidence>
<evidence type="ECO:0000256" key="2">
    <source>
        <dbReference type="ARBA" id="ARBA00008240"/>
    </source>
</evidence>
<dbReference type="SUPFAM" id="SSF103473">
    <property type="entry name" value="MFS general substrate transporter"/>
    <property type="match status" value="1"/>
</dbReference>
<keyword evidence="6" id="KW-0769">Symport</keyword>
<evidence type="ECO:0000256" key="11">
    <source>
        <dbReference type="SAM" id="Phobius"/>
    </source>
</evidence>
<keyword evidence="3" id="KW-0813">Transport</keyword>
<feature type="transmembrane region" description="Helical" evidence="11">
    <location>
        <begin position="409"/>
        <end position="427"/>
    </location>
</feature>
<name>A0A5N0V039_9PSEU</name>
<dbReference type="GO" id="GO:0005886">
    <property type="term" value="C:plasma membrane"/>
    <property type="evidence" value="ECO:0007669"/>
    <property type="project" value="UniProtKB-SubCell"/>
</dbReference>
<dbReference type="AlphaFoldDB" id="A0A5N0V039"/>
<feature type="transmembrane region" description="Helical" evidence="11">
    <location>
        <begin position="93"/>
        <end position="112"/>
    </location>
</feature>
<dbReference type="InterPro" id="IPR051084">
    <property type="entry name" value="H+-coupled_symporters"/>
</dbReference>
<evidence type="ECO:0000256" key="5">
    <source>
        <dbReference type="ARBA" id="ARBA00022692"/>
    </source>
</evidence>